<evidence type="ECO:0000313" key="2">
    <source>
        <dbReference type="Proteomes" id="UP000578000"/>
    </source>
</evidence>
<gene>
    <name evidence="1" type="ORF">HNR55_002728</name>
</gene>
<protein>
    <recommendedName>
        <fullName evidence="3">DUF4868 domain-containing protein</fullName>
    </recommendedName>
</protein>
<evidence type="ECO:0000313" key="1">
    <source>
        <dbReference type="EMBL" id="MBB6458123.1"/>
    </source>
</evidence>
<proteinExistence type="predicted"/>
<dbReference type="AlphaFoldDB" id="A0A841QJ08"/>
<dbReference type="Pfam" id="PF16162">
    <property type="entry name" value="KwaB"/>
    <property type="match status" value="1"/>
</dbReference>
<reference evidence="1 2" key="1">
    <citation type="submission" date="2020-08" db="EMBL/GenBank/DDBJ databases">
        <title>Genomic Encyclopedia of Type Strains, Phase IV (KMG-IV): sequencing the most valuable type-strain genomes for metagenomic binning, comparative biology and taxonomic classification.</title>
        <authorList>
            <person name="Goeker M."/>
        </authorList>
    </citation>
    <scope>NUCLEOTIDE SEQUENCE [LARGE SCALE GENOMIC DNA]</scope>
    <source>
        <strain evidence="1 2">DSM 4491</strain>
    </source>
</reference>
<dbReference type="InterPro" id="IPR032359">
    <property type="entry name" value="KwaB-like"/>
</dbReference>
<evidence type="ECO:0008006" key="3">
    <source>
        <dbReference type="Google" id="ProtNLM"/>
    </source>
</evidence>
<name>A0A841QJ08_9PROT</name>
<comment type="caution">
    <text evidence="1">The sequence shown here is derived from an EMBL/GenBank/DDBJ whole genome shotgun (WGS) entry which is preliminary data.</text>
</comment>
<dbReference type="Proteomes" id="UP000578000">
    <property type="component" value="Unassembled WGS sequence"/>
</dbReference>
<accession>A0A841QJ08</accession>
<organism evidence="1 2">
    <name type="scientific">Acetobacter lovaniensis</name>
    <dbReference type="NCBI Taxonomy" id="104100"/>
    <lineage>
        <taxon>Bacteria</taxon>
        <taxon>Pseudomonadati</taxon>
        <taxon>Pseudomonadota</taxon>
        <taxon>Alphaproteobacteria</taxon>
        <taxon>Acetobacterales</taxon>
        <taxon>Acetobacteraceae</taxon>
        <taxon>Acetobacter</taxon>
    </lineage>
</organism>
<dbReference type="RefSeq" id="WP_166116081.1">
    <property type="nucleotide sequence ID" value="NZ_BAABDB010000043.1"/>
</dbReference>
<dbReference type="EMBL" id="JACHIE010000014">
    <property type="protein sequence ID" value="MBB6458123.1"/>
    <property type="molecule type" value="Genomic_DNA"/>
</dbReference>
<keyword evidence="2" id="KW-1185">Reference proteome</keyword>
<sequence length="307" mass="34495">MNIPEYLSDFDVSNAGLTVWLFKKSGGAGGAAPTYNGHWIATNDDLNTALKEAIIEARSSIKEVHDYGLLAQNNESSALLIDTDETHANLIVNQSANALPQKKVKKESHITNTYFFVVRLTDGENVLHAVRRTDSSWRTKRRKEVIDIVFRENALALDQSPSFSLSKHVDFFIAADKIIIPHKANFESVLHYRQAHAEEFNVLQAETDFSQIFSSLDVLTDFVGNNKIQLRRMCSIRQKGHYKDPAFMSRLKQQHLTYGLTLTFNAAGQIVPTPETCRDIITALLDHRLASAFSENIYDVPNATEIS</sequence>